<proteinExistence type="predicted"/>
<keyword evidence="3" id="KW-1185">Reference proteome</keyword>
<keyword evidence="1" id="KW-0472">Membrane</keyword>
<protein>
    <submittedName>
        <fullName evidence="2">Uncharacterized protein</fullName>
    </submittedName>
</protein>
<evidence type="ECO:0000313" key="2">
    <source>
        <dbReference type="EMBL" id="MFC4123712.1"/>
    </source>
</evidence>
<keyword evidence="1" id="KW-0812">Transmembrane</keyword>
<sequence>MSYVATWLSPEFVQATGVALATVIGAVTAWQAREVAKLRERVVALEEQAADDKLRFRDAIRLIRALQRHIDELLGFLRLHVPGQEPPVAQYTIPATLQEEI</sequence>
<comment type="caution">
    <text evidence="2">The sequence shown here is derived from an EMBL/GenBank/DDBJ whole genome shotgun (WGS) entry which is preliminary data.</text>
</comment>
<organism evidence="2 3">
    <name type="scientific">Nocardia rhizosphaerae</name>
    <dbReference type="NCBI Taxonomy" id="1691571"/>
    <lineage>
        <taxon>Bacteria</taxon>
        <taxon>Bacillati</taxon>
        <taxon>Actinomycetota</taxon>
        <taxon>Actinomycetes</taxon>
        <taxon>Mycobacteriales</taxon>
        <taxon>Nocardiaceae</taxon>
        <taxon>Nocardia</taxon>
    </lineage>
</organism>
<accession>A0ABV8KYV3</accession>
<dbReference type="Proteomes" id="UP001595767">
    <property type="component" value="Unassembled WGS sequence"/>
</dbReference>
<evidence type="ECO:0000313" key="3">
    <source>
        <dbReference type="Proteomes" id="UP001595767"/>
    </source>
</evidence>
<evidence type="ECO:0000256" key="1">
    <source>
        <dbReference type="SAM" id="Phobius"/>
    </source>
</evidence>
<feature type="transmembrane region" description="Helical" evidence="1">
    <location>
        <begin position="12"/>
        <end position="32"/>
    </location>
</feature>
<reference evidence="3" key="1">
    <citation type="journal article" date="2019" name="Int. J. Syst. Evol. Microbiol.">
        <title>The Global Catalogue of Microorganisms (GCM) 10K type strain sequencing project: providing services to taxonomists for standard genome sequencing and annotation.</title>
        <authorList>
            <consortium name="The Broad Institute Genomics Platform"/>
            <consortium name="The Broad Institute Genome Sequencing Center for Infectious Disease"/>
            <person name="Wu L."/>
            <person name="Ma J."/>
        </authorList>
    </citation>
    <scope>NUCLEOTIDE SEQUENCE [LARGE SCALE GENOMIC DNA]</scope>
    <source>
        <strain evidence="3">CGMCC 4.7204</strain>
    </source>
</reference>
<name>A0ABV8KYV3_9NOCA</name>
<dbReference type="RefSeq" id="WP_378544559.1">
    <property type="nucleotide sequence ID" value="NZ_JBHSBA010000003.1"/>
</dbReference>
<keyword evidence="1" id="KW-1133">Transmembrane helix</keyword>
<dbReference type="EMBL" id="JBHSBA010000003">
    <property type="protein sequence ID" value="MFC4123712.1"/>
    <property type="molecule type" value="Genomic_DNA"/>
</dbReference>
<gene>
    <name evidence="2" type="ORF">ACFOW8_02075</name>
</gene>